<dbReference type="InterPro" id="IPR016181">
    <property type="entry name" value="Acyl_CoA_acyltransferase"/>
</dbReference>
<dbReference type="InterPro" id="IPR000182">
    <property type="entry name" value="GNAT_dom"/>
</dbReference>
<dbReference type="Gene3D" id="3.40.630.30">
    <property type="match status" value="1"/>
</dbReference>
<protein>
    <submittedName>
        <fullName evidence="2">GNAT superfamily N-acetyltransferase</fullName>
    </submittedName>
</protein>
<sequence>MIGVHRKEFDGSLVDYLFEWTSSDHKWLLEELGRLPSEEDLLSYIQMYEGMGCIFRIWLKNNEPVAITSVLNKAPSNHKPWIGMIVVRPECRREGIGREVIQEITGEFADVVFAGIPYDMNDWSLFLGQSGFEQYGIEKEDKGDFLIFVHPG</sequence>
<dbReference type="Pfam" id="PF00583">
    <property type="entry name" value="Acetyltransf_1"/>
    <property type="match status" value="1"/>
</dbReference>
<dbReference type="SUPFAM" id="SSF55729">
    <property type="entry name" value="Acyl-CoA N-acyltransferases (Nat)"/>
    <property type="match status" value="1"/>
</dbReference>
<evidence type="ECO:0000313" key="2">
    <source>
        <dbReference type="EMBL" id="MDQ0482735.1"/>
    </source>
</evidence>
<dbReference type="RefSeq" id="WP_301552724.1">
    <property type="nucleotide sequence ID" value="NZ_JAQRMZ010000010.1"/>
</dbReference>
<feature type="domain" description="N-acetyltransferase" evidence="1">
    <location>
        <begin position="4"/>
        <end position="152"/>
    </location>
</feature>
<evidence type="ECO:0000259" key="1">
    <source>
        <dbReference type="PROSITE" id="PS51186"/>
    </source>
</evidence>
<dbReference type="PROSITE" id="PS51186">
    <property type="entry name" value="GNAT"/>
    <property type="match status" value="1"/>
</dbReference>
<name>A0ABU0K049_9BACL</name>
<dbReference type="Proteomes" id="UP001226720">
    <property type="component" value="Unassembled WGS sequence"/>
</dbReference>
<accession>A0ABU0K049</accession>
<keyword evidence="3" id="KW-1185">Reference proteome</keyword>
<dbReference type="EMBL" id="JAUSWM010000003">
    <property type="protein sequence ID" value="MDQ0482735.1"/>
    <property type="molecule type" value="Genomic_DNA"/>
</dbReference>
<dbReference type="CDD" id="cd04301">
    <property type="entry name" value="NAT_SF"/>
    <property type="match status" value="1"/>
</dbReference>
<comment type="caution">
    <text evidence="2">The sequence shown here is derived from an EMBL/GenBank/DDBJ whole genome shotgun (WGS) entry which is preliminary data.</text>
</comment>
<gene>
    <name evidence="2" type="ORF">QO000_001707</name>
</gene>
<dbReference type="GeneID" id="301328386"/>
<proteinExistence type="predicted"/>
<reference evidence="2" key="1">
    <citation type="submission" date="2023-07" db="EMBL/GenBank/DDBJ databases">
        <title>Genomic Encyclopedia of Type Strains, Phase IV (KMG-IV): sequencing the most valuable type-strain genomes for metagenomic binning, comparative biology and taxonomic classification.</title>
        <authorList>
            <person name="Goeker M."/>
        </authorList>
    </citation>
    <scope>NUCLEOTIDE SEQUENCE [LARGE SCALE GENOMIC DNA]</scope>
    <source>
        <strain evidence="2">JSM 076093</strain>
    </source>
</reference>
<organism evidence="2 3">
    <name type="scientific">Guptibacillus hwajinpoensis</name>
    <dbReference type="NCBI Taxonomy" id="208199"/>
    <lineage>
        <taxon>Bacteria</taxon>
        <taxon>Bacillati</taxon>
        <taxon>Bacillota</taxon>
        <taxon>Bacilli</taxon>
        <taxon>Bacillales</taxon>
        <taxon>Guptibacillaceae</taxon>
        <taxon>Guptibacillus</taxon>
    </lineage>
</organism>
<evidence type="ECO:0000313" key="3">
    <source>
        <dbReference type="Proteomes" id="UP001226720"/>
    </source>
</evidence>